<sequence length="298" mass="31349">MDGRNLGCLALRLILFLSIAVLVFGQNAALEVLTAPSAPVSPNSTITITFVPVDDIPTIIDIVKGPLSHVTDIARVTDNATQGKYTWNIQGLGAIADNYILRISRGTEVAYSQQFRIFGTDRPEGPPRTPQSRGGNWPPPQSTPSSGSSTTPSAINSPTGPTASSISTGAPSSSPIPESGLSAGAKAGVGVGATIGGIALLVGAFFVGRTFQRKKAAVQEDDEVGQTYDDEKAQFELNGDGVHELKEGDYNPVELPMKVHVDPVELPGDRPNPGELQGDHVPVESDSGRPKNRSYEPK</sequence>
<keyword evidence="7" id="KW-1185">Reference proteome</keyword>
<feature type="signal peptide" evidence="4">
    <location>
        <begin position="1"/>
        <end position="25"/>
    </location>
</feature>
<accession>A0A9P9EK20</accession>
<evidence type="ECO:0000256" key="4">
    <source>
        <dbReference type="SAM" id="SignalP"/>
    </source>
</evidence>
<keyword evidence="3" id="KW-0472">Membrane</keyword>
<feature type="region of interest" description="Disordered" evidence="2">
    <location>
        <begin position="263"/>
        <end position="298"/>
    </location>
</feature>
<feature type="chain" id="PRO_5040422158" description="Yeast cell wall synthesis Kre9/Knh1-like N-terminal domain-containing protein" evidence="4">
    <location>
        <begin position="26"/>
        <end position="298"/>
    </location>
</feature>
<evidence type="ECO:0000259" key="5">
    <source>
        <dbReference type="Pfam" id="PF10342"/>
    </source>
</evidence>
<keyword evidence="3" id="KW-0812">Transmembrane</keyword>
<name>A0A9P9EK20_9PLEO</name>
<dbReference type="PANTHER" id="PTHR40633:SF1">
    <property type="entry name" value="GPI ANCHORED SERINE-THREONINE RICH PROTEIN (AFU_ORTHOLOGUE AFUA_1G03630)"/>
    <property type="match status" value="1"/>
</dbReference>
<evidence type="ECO:0000256" key="3">
    <source>
        <dbReference type="SAM" id="Phobius"/>
    </source>
</evidence>
<evidence type="ECO:0000256" key="2">
    <source>
        <dbReference type="SAM" id="MobiDB-lite"/>
    </source>
</evidence>
<keyword evidence="1 4" id="KW-0732">Signal</keyword>
<protein>
    <recommendedName>
        <fullName evidence="5">Yeast cell wall synthesis Kre9/Knh1-like N-terminal domain-containing protein</fullName>
    </recommendedName>
</protein>
<gene>
    <name evidence="6" type="ORF">B0J11DRAFT_28073</name>
</gene>
<evidence type="ECO:0000313" key="7">
    <source>
        <dbReference type="Proteomes" id="UP000700596"/>
    </source>
</evidence>
<dbReference type="PANTHER" id="PTHR40633">
    <property type="entry name" value="MATRIX PROTEIN, PUTATIVE (AFU_ORTHOLOGUE AFUA_8G05410)-RELATED"/>
    <property type="match status" value="1"/>
</dbReference>
<dbReference type="Proteomes" id="UP000700596">
    <property type="component" value="Unassembled WGS sequence"/>
</dbReference>
<feature type="compositionally biased region" description="Low complexity" evidence="2">
    <location>
        <begin position="161"/>
        <end position="178"/>
    </location>
</feature>
<evidence type="ECO:0000256" key="1">
    <source>
        <dbReference type="ARBA" id="ARBA00022729"/>
    </source>
</evidence>
<comment type="caution">
    <text evidence="6">The sequence shown here is derived from an EMBL/GenBank/DDBJ whole genome shotgun (WGS) entry which is preliminary data.</text>
</comment>
<feature type="domain" description="Yeast cell wall synthesis Kre9/Knh1-like N-terminal" evidence="5">
    <location>
        <begin position="38"/>
        <end position="117"/>
    </location>
</feature>
<keyword evidence="3" id="KW-1133">Transmembrane helix</keyword>
<dbReference type="InterPro" id="IPR018466">
    <property type="entry name" value="Kre9/Knh1-like_N"/>
</dbReference>
<dbReference type="Pfam" id="PF10342">
    <property type="entry name" value="Kre9_KNH"/>
    <property type="match status" value="1"/>
</dbReference>
<feature type="region of interest" description="Disordered" evidence="2">
    <location>
        <begin position="117"/>
        <end position="178"/>
    </location>
</feature>
<reference evidence="6" key="1">
    <citation type="journal article" date="2021" name="Nat. Commun.">
        <title>Genetic determinants of endophytism in the Arabidopsis root mycobiome.</title>
        <authorList>
            <person name="Mesny F."/>
            <person name="Miyauchi S."/>
            <person name="Thiergart T."/>
            <person name="Pickel B."/>
            <person name="Atanasova L."/>
            <person name="Karlsson M."/>
            <person name="Huettel B."/>
            <person name="Barry K.W."/>
            <person name="Haridas S."/>
            <person name="Chen C."/>
            <person name="Bauer D."/>
            <person name="Andreopoulos W."/>
            <person name="Pangilinan J."/>
            <person name="LaButti K."/>
            <person name="Riley R."/>
            <person name="Lipzen A."/>
            <person name="Clum A."/>
            <person name="Drula E."/>
            <person name="Henrissat B."/>
            <person name="Kohler A."/>
            <person name="Grigoriev I.V."/>
            <person name="Martin F.M."/>
            <person name="Hacquard S."/>
        </authorList>
    </citation>
    <scope>NUCLEOTIDE SEQUENCE</scope>
    <source>
        <strain evidence="6">MPI-CAGE-CH-0243</strain>
    </source>
</reference>
<dbReference type="AlphaFoldDB" id="A0A9P9EK20"/>
<feature type="compositionally biased region" description="Low complexity" evidence="2">
    <location>
        <begin position="143"/>
        <end position="153"/>
    </location>
</feature>
<feature type="transmembrane region" description="Helical" evidence="3">
    <location>
        <begin position="187"/>
        <end position="207"/>
    </location>
</feature>
<organism evidence="6 7">
    <name type="scientific">Dendryphion nanum</name>
    <dbReference type="NCBI Taxonomy" id="256645"/>
    <lineage>
        <taxon>Eukaryota</taxon>
        <taxon>Fungi</taxon>
        <taxon>Dikarya</taxon>
        <taxon>Ascomycota</taxon>
        <taxon>Pezizomycotina</taxon>
        <taxon>Dothideomycetes</taxon>
        <taxon>Pleosporomycetidae</taxon>
        <taxon>Pleosporales</taxon>
        <taxon>Torulaceae</taxon>
        <taxon>Dendryphion</taxon>
    </lineage>
</organism>
<dbReference type="InterPro" id="IPR052982">
    <property type="entry name" value="SRP1/TIP1-like"/>
</dbReference>
<proteinExistence type="predicted"/>
<evidence type="ECO:0000313" key="6">
    <source>
        <dbReference type="EMBL" id="KAH7138907.1"/>
    </source>
</evidence>
<dbReference type="EMBL" id="JAGMWT010000001">
    <property type="protein sequence ID" value="KAH7138907.1"/>
    <property type="molecule type" value="Genomic_DNA"/>
</dbReference>
<feature type="compositionally biased region" description="Basic and acidic residues" evidence="2">
    <location>
        <begin position="277"/>
        <end position="298"/>
    </location>
</feature>